<sequence>MEFKTKTGKQSSEQKEFQKQAENCGSKYVIVRSVKEAIEKVKEYLK</sequence>
<dbReference type="GO" id="GO:0003676">
    <property type="term" value="F:nucleic acid binding"/>
    <property type="evidence" value="ECO:0007669"/>
    <property type="project" value="InterPro"/>
</dbReference>
<reference evidence="2" key="1">
    <citation type="submission" date="2019-08" db="EMBL/GenBank/DDBJ databases">
        <authorList>
            <person name="Kucharzyk K."/>
            <person name="Murdoch R.W."/>
            <person name="Higgins S."/>
            <person name="Loffler F."/>
        </authorList>
    </citation>
    <scope>NUCLEOTIDE SEQUENCE</scope>
</reference>
<evidence type="ECO:0000313" key="2">
    <source>
        <dbReference type="EMBL" id="MPM75893.1"/>
    </source>
</evidence>
<gene>
    <name evidence="2" type="ORF">SDC9_122887</name>
</gene>
<proteinExistence type="predicted"/>
<evidence type="ECO:0000256" key="1">
    <source>
        <dbReference type="SAM" id="MobiDB-lite"/>
    </source>
</evidence>
<dbReference type="InterPro" id="IPR011856">
    <property type="entry name" value="tRNA_endonuc-like_dom_sf"/>
</dbReference>
<dbReference type="Gene3D" id="3.40.1350.10">
    <property type="match status" value="1"/>
</dbReference>
<accession>A0A645CG63</accession>
<comment type="caution">
    <text evidence="2">The sequence shown here is derived from an EMBL/GenBank/DDBJ whole genome shotgun (WGS) entry which is preliminary data.</text>
</comment>
<evidence type="ECO:0008006" key="3">
    <source>
        <dbReference type="Google" id="ProtNLM"/>
    </source>
</evidence>
<protein>
    <recommendedName>
        <fullName evidence="3">VRR-NUC domain-containing protein</fullName>
    </recommendedName>
</protein>
<organism evidence="2">
    <name type="scientific">bioreactor metagenome</name>
    <dbReference type="NCBI Taxonomy" id="1076179"/>
    <lineage>
        <taxon>unclassified sequences</taxon>
        <taxon>metagenomes</taxon>
        <taxon>ecological metagenomes</taxon>
    </lineage>
</organism>
<dbReference type="EMBL" id="VSSQ01026936">
    <property type="protein sequence ID" value="MPM75893.1"/>
    <property type="molecule type" value="Genomic_DNA"/>
</dbReference>
<feature type="region of interest" description="Disordered" evidence="1">
    <location>
        <begin position="1"/>
        <end position="21"/>
    </location>
</feature>
<dbReference type="AlphaFoldDB" id="A0A645CG63"/>
<name>A0A645CG63_9ZZZZ</name>